<comment type="caution">
    <text evidence="1">The sequence shown here is derived from an EMBL/GenBank/DDBJ whole genome shotgun (WGS) entry which is preliminary data.</text>
</comment>
<sequence>MKSYIFITTEGYTFQPESTSIEPDIENCQVVGFAKGKDPKQAFKNLIQENSNLLETTFDELICYELKDIDHTKKSYFYLNAYKVSEDL</sequence>
<dbReference type="EMBL" id="BARS01006820">
    <property type="protein sequence ID" value="GAF74170.1"/>
    <property type="molecule type" value="Genomic_DNA"/>
</dbReference>
<organism evidence="1">
    <name type="scientific">marine sediment metagenome</name>
    <dbReference type="NCBI Taxonomy" id="412755"/>
    <lineage>
        <taxon>unclassified sequences</taxon>
        <taxon>metagenomes</taxon>
        <taxon>ecological metagenomes</taxon>
    </lineage>
</organism>
<accession>X0TDP0</accession>
<name>X0TDP0_9ZZZZ</name>
<reference evidence="1" key="1">
    <citation type="journal article" date="2014" name="Front. Microbiol.">
        <title>High frequency of phylogenetically diverse reductive dehalogenase-homologous genes in deep subseafloor sedimentary metagenomes.</title>
        <authorList>
            <person name="Kawai M."/>
            <person name="Futagami T."/>
            <person name="Toyoda A."/>
            <person name="Takaki Y."/>
            <person name="Nishi S."/>
            <person name="Hori S."/>
            <person name="Arai W."/>
            <person name="Tsubouchi T."/>
            <person name="Morono Y."/>
            <person name="Uchiyama I."/>
            <person name="Ito T."/>
            <person name="Fujiyama A."/>
            <person name="Inagaki F."/>
            <person name="Takami H."/>
        </authorList>
    </citation>
    <scope>NUCLEOTIDE SEQUENCE</scope>
    <source>
        <strain evidence="1">Expedition CK06-06</strain>
    </source>
</reference>
<protein>
    <submittedName>
        <fullName evidence="1">Uncharacterized protein</fullName>
    </submittedName>
</protein>
<proteinExistence type="predicted"/>
<gene>
    <name evidence="1" type="ORF">S01H1_13222</name>
</gene>
<evidence type="ECO:0000313" key="1">
    <source>
        <dbReference type="EMBL" id="GAF74170.1"/>
    </source>
</evidence>
<dbReference type="AlphaFoldDB" id="X0TDP0"/>